<organism evidence="2 3">
    <name type="scientific">Roseivirga ehrenbergii (strain DSM 102268 / JCM 13514 / KCTC 12282 / NCIMB 14502 / KMM 6017)</name>
    <dbReference type="NCBI Taxonomy" id="279360"/>
    <lineage>
        <taxon>Bacteria</taxon>
        <taxon>Pseudomonadati</taxon>
        <taxon>Bacteroidota</taxon>
        <taxon>Cytophagia</taxon>
        <taxon>Cytophagales</taxon>
        <taxon>Roseivirgaceae</taxon>
        <taxon>Roseivirga</taxon>
    </lineage>
</organism>
<keyword evidence="1" id="KW-0732">Signal</keyword>
<dbReference type="SUPFAM" id="SSF50939">
    <property type="entry name" value="Sialidases"/>
    <property type="match status" value="1"/>
</dbReference>
<evidence type="ECO:0000313" key="3">
    <source>
        <dbReference type="Proteomes" id="UP000075583"/>
    </source>
</evidence>
<comment type="caution">
    <text evidence="2">The sequence shown here is derived from an EMBL/GenBank/DDBJ whole genome shotgun (WGS) entry which is preliminary data.</text>
</comment>
<dbReference type="OrthoDB" id="977338at2"/>
<keyword evidence="3" id="KW-1185">Reference proteome</keyword>
<evidence type="ECO:0000313" key="2">
    <source>
        <dbReference type="EMBL" id="KYG74595.1"/>
    </source>
</evidence>
<dbReference type="Proteomes" id="UP000075583">
    <property type="component" value="Unassembled WGS sequence"/>
</dbReference>
<feature type="chain" id="PRO_5007574298" evidence="1">
    <location>
        <begin position="20"/>
        <end position="617"/>
    </location>
</feature>
<name>A0A150X781_ROSEK</name>
<dbReference type="AlphaFoldDB" id="A0A150X781"/>
<dbReference type="EMBL" id="LQZQ01000045">
    <property type="protein sequence ID" value="KYG74595.1"/>
    <property type="molecule type" value="Genomic_DNA"/>
</dbReference>
<evidence type="ECO:0000256" key="1">
    <source>
        <dbReference type="SAM" id="SignalP"/>
    </source>
</evidence>
<dbReference type="STRING" id="279360.MB14_05140"/>
<reference evidence="2" key="1">
    <citation type="submission" date="2016-01" db="EMBL/GenBank/DDBJ databases">
        <title>Genome sequencing of Roseivirga ehrenbergii KMM 6017.</title>
        <authorList>
            <person name="Selvaratnam C."/>
            <person name="Thevarajoo S."/>
            <person name="Goh K.M."/>
            <person name="Ee R."/>
            <person name="Chan K.-G."/>
            <person name="Chong C.S."/>
        </authorList>
    </citation>
    <scope>NUCLEOTIDE SEQUENCE [LARGE SCALE GENOMIC DNA]</scope>
    <source>
        <strain evidence="2">KMM 6017</strain>
    </source>
</reference>
<protein>
    <submittedName>
        <fullName evidence="2">Uncharacterized protein</fullName>
    </submittedName>
</protein>
<accession>A0A150X781</accession>
<feature type="signal peptide" evidence="1">
    <location>
        <begin position="1"/>
        <end position="19"/>
    </location>
</feature>
<proteinExistence type="predicted"/>
<gene>
    <name evidence="2" type="ORF">MB14_05140</name>
</gene>
<sequence length="617" mass="68405">MYKKLWFICLFIFTLSFVACDTTDDSDPTQGSLANISFKKIMELSPFAAAENISVSPNEKYMIFSYRENTSVKNYYSKDGGESVQELFIYGKDKDKPIQTNISNSGLFVTSDGGVYDLNNIRSGSAAVHYATGVTDSGKLIYIQNDGANGKTFFIDNNGTYESTGVQLTMNEDYYLGTSGEKMGFFDSYNRVIGEFDVVTKTFTQTTLTNLNYSQVYGNGLSRNKVKTAYSYGHFAYAKEGGVIIITPSQEIRYYNYPADYQIWQNTEGGMKLFGDHAYVNIFDRWGAKKVYVASGTTVEPVDHDFAVCRVGDKVYSQGFLENGSRFKSGIIKESNGTKSYLPLEYDFQYASNQMFGKTYVLGNYAYVSDKVYDIGAKTYATSPIGEIVSIYHDESKTLAYTSKGIYTSTDNRNWTEESTDLVRPNLVTKGTDGKYHALTLVQQVYISPSTQARTYSVDIRAYESINGISWNFVTGSATNLSGTGPRFMSSDGKVQAINNNVGSAGMSSFSENFGESWVRIVNGVNTTTGEEVPAGFKTSEFETSNGKFLSVQFEFNGQMFLNSCATSTGNCTEIEIVPSFNAESMYQFDDGSTTLTSKDELVFNTLDGIYLSSSIR</sequence>
<dbReference type="RefSeq" id="WP_062591764.1">
    <property type="nucleotide sequence ID" value="NZ_LQZQ01000045.1"/>
</dbReference>
<dbReference type="PROSITE" id="PS51257">
    <property type="entry name" value="PROKAR_LIPOPROTEIN"/>
    <property type="match status" value="1"/>
</dbReference>
<dbReference type="InterPro" id="IPR036278">
    <property type="entry name" value="Sialidase_sf"/>
</dbReference>